<evidence type="ECO:0000313" key="1">
    <source>
        <dbReference type="EMBL" id="CRL39567.1"/>
    </source>
</evidence>
<dbReference type="InterPro" id="IPR011990">
    <property type="entry name" value="TPR-like_helical_dom_sf"/>
</dbReference>
<protein>
    <recommendedName>
        <fullName evidence="3">Tetratricopeptide repeat protein</fullName>
    </recommendedName>
</protein>
<name>A0A0M6WPN9_9FIRM</name>
<organism evidence="1 2">
    <name type="scientific">Roseburia inulinivorans</name>
    <dbReference type="NCBI Taxonomy" id="360807"/>
    <lineage>
        <taxon>Bacteria</taxon>
        <taxon>Bacillati</taxon>
        <taxon>Bacillota</taxon>
        <taxon>Clostridia</taxon>
        <taxon>Lachnospirales</taxon>
        <taxon>Lachnospiraceae</taxon>
        <taxon>Roseburia</taxon>
    </lineage>
</organism>
<dbReference type="AlphaFoldDB" id="A0A0M6WPN9"/>
<dbReference type="Gene3D" id="1.25.40.10">
    <property type="entry name" value="Tetratricopeptide repeat domain"/>
    <property type="match status" value="1"/>
</dbReference>
<sequence length="207" mass="23352">MTETLSRAWSLFDAGNYTDAETLYKECYAKIPSTDHDNYWQVLMGLIYVESFQEHFAEARTYASQLISCAIDHEEKHIAIHQAGMIERMAGVYDKAMNLFLQEEALIEKNFPDDALARSANLYEQGYVSMKLHDLPLAEKNMLSALDFAEKSNDLISIGCAYRGLGEILKASEKAEDAAVYFEKAITAFQKAGDTYGVEEVKELMSK</sequence>
<dbReference type="Proteomes" id="UP000049828">
    <property type="component" value="Unassembled WGS sequence"/>
</dbReference>
<dbReference type="RefSeq" id="WP_055039828.1">
    <property type="nucleotide sequence ID" value="NZ_CVRS01000078.1"/>
</dbReference>
<dbReference type="SUPFAM" id="SSF48452">
    <property type="entry name" value="TPR-like"/>
    <property type="match status" value="1"/>
</dbReference>
<dbReference type="OrthoDB" id="2083458at2"/>
<evidence type="ECO:0000313" key="2">
    <source>
        <dbReference type="Proteomes" id="UP000049828"/>
    </source>
</evidence>
<accession>A0A0M6WPN9</accession>
<gene>
    <name evidence="1" type="ORF">RIL183_25291</name>
</gene>
<keyword evidence="2" id="KW-1185">Reference proteome</keyword>
<proteinExistence type="predicted"/>
<dbReference type="STRING" id="360807.ERS852392_02708"/>
<dbReference type="EMBL" id="CVRS01000078">
    <property type="protein sequence ID" value="CRL39567.1"/>
    <property type="molecule type" value="Genomic_DNA"/>
</dbReference>
<evidence type="ECO:0008006" key="3">
    <source>
        <dbReference type="Google" id="ProtNLM"/>
    </source>
</evidence>
<reference evidence="2" key="1">
    <citation type="submission" date="2015-05" db="EMBL/GenBank/DDBJ databases">
        <authorList>
            <consortium name="Pathogen Informatics"/>
        </authorList>
    </citation>
    <scope>NUCLEOTIDE SEQUENCE [LARGE SCALE GENOMIC DNA]</scope>
    <source>
        <strain evidence="2">L1-83</strain>
    </source>
</reference>